<dbReference type="InterPro" id="IPR003599">
    <property type="entry name" value="Ig_sub"/>
</dbReference>
<dbReference type="InterPro" id="IPR013106">
    <property type="entry name" value="Ig_V-set"/>
</dbReference>
<feature type="domain" description="Ig-like" evidence="3">
    <location>
        <begin position="21"/>
        <end position="138"/>
    </location>
</feature>
<gene>
    <name evidence="4" type="ORF">MPIPNATIZW_LOCUS8341</name>
</gene>
<dbReference type="SUPFAM" id="SSF48726">
    <property type="entry name" value="Immunoglobulin"/>
    <property type="match status" value="1"/>
</dbReference>
<feature type="compositionally biased region" description="Low complexity" evidence="1">
    <location>
        <begin position="131"/>
        <end position="145"/>
    </location>
</feature>
<dbReference type="Pfam" id="PF07686">
    <property type="entry name" value="V-set"/>
    <property type="match status" value="1"/>
</dbReference>
<dbReference type="InterPro" id="IPR007110">
    <property type="entry name" value="Ig-like_dom"/>
</dbReference>
<evidence type="ECO:0000313" key="5">
    <source>
        <dbReference type="Proteomes" id="UP001314169"/>
    </source>
</evidence>
<evidence type="ECO:0000256" key="1">
    <source>
        <dbReference type="SAM" id="MobiDB-lite"/>
    </source>
</evidence>
<dbReference type="PANTHER" id="PTHR23267">
    <property type="entry name" value="IMMUNOGLOBULIN LIGHT CHAIN"/>
    <property type="match status" value="1"/>
</dbReference>
<keyword evidence="5" id="KW-1185">Reference proteome</keyword>
<dbReference type="EMBL" id="OY882876">
    <property type="protein sequence ID" value="CAK6440035.1"/>
    <property type="molecule type" value="Genomic_DNA"/>
</dbReference>
<feature type="signal peptide" evidence="2">
    <location>
        <begin position="1"/>
        <end position="19"/>
    </location>
</feature>
<name>A0ABN9ZSR4_PIPNA</name>
<dbReference type="SMART" id="SM00409">
    <property type="entry name" value="IG"/>
    <property type="match status" value="1"/>
</dbReference>
<evidence type="ECO:0000313" key="4">
    <source>
        <dbReference type="EMBL" id="CAK6440035.1"/>
    </source>
</evidence>
<feature type="region of interest" description="Disordered" evidence="1">
    <location>
        <begin position="110"/>
        <end position="154"/>
    </location>
</feature>
<dbReference type="InterPro" id="IPR036179">
    <property type="entry name" value="Ig-like_dom_sf"/>
</dbReference>
<accession>A0ABN9ZSR4</accession>
<evidence type="ECO:0000256" key="2">
    <source>
        <dbReference type="SAM" id="SignalP"/>
    </source>
</evidence>
<proteinExistence type="predicted"/>
<dbReference type="PROSITE" id="PS50835">
    <property type="entry name" value="IG_LIKE"/>
    <property type="match status" value="1"/>
</dbReference>
<organism evidence="4 5">
    <name type="scientific">Pipistrellus nathusii</name>
    <name type="common">Nathusius' pipistrelle</name>
    <dbReference type="NCBI Taxonomy" id="59473"/>
    <lineage>
        <taxon>Eukaryota</taxon>
        <taxon>Metazoa</taxon>
        <taxon>Chordata</taxon>
        <taxon>Craniata</taxon>
        <taxon>Vertebrata</taxon>
        <taxon>Euteleostomi</taxon>
        <taxon>Mammalia</taxon>
        <taxon>Eutheria</taxon>
        <taxon>Laurasiatheria</taxon>
        <taxon>Chiroptera</taxon>
        <taxon>Yangochiroptera</taxon>
        <taxon>Vespertilionidae</taxon>
        <taxon>Pipistrellus</taxon>
    </lineage>
</organism>
<sequence length="172" mass="17601">MAWTPVLLTLLAHCTGSLCQPVLTQPPSVSASLGAAARLPCTVKSDVSVAGQTLLWFQQKPGSRPRFLLSYSSSTSLGSGVPGRFSGSTDASANAGLLLIAGLQPEDEADYHCATSHGGASHGDPRGRGRGTQTSAASSRTTRPAGDSSHLRTPLAQARLVLGPLPLPQGGF</sequence>
<evidence type="ECO:0000259" key="3">
    <source>
        <dbReference type="PROSITE" id="PS50835"/>
    </source>
</evidence>
<dbReference type="Gene3D" id="2.60.40.10">
    <property type="entry name" value="Immunoglobulins"/>
    <property type="match status" value="1"/>
</dbReference>
<feature type="chain" id="PRO_5045471754" description="Ig-like domain-containing protein" evidence="2">
    <location>
        <begin position="20"/>
        <end position="172"/>
    </location>
</feature>
<dbReference type="InterPro" id="IPR013783">
    <property type="entry name" value="Ig-like_fold"/>
</dbReference>
<reference evidence="4" key="1">
    <citation type="submission" date="2023-12" db="EMBL/GenBank/DDBJ databases">
        <authorList>
            <person name="Brown T."/>
        </authorList>
    </citation>
    <scope>NUCLEOTIDE SEQUENCE</scope>
</reference>
<dbReference type="SMART" id="SM00406">
    <property type="entry name" value="IGv"/>
    <property type="match status" value="1"/>
</dbReference>
<dbReference type="Proteomes" id="UP001314169">
    <property type="component" value="Chromosome 19"/>
</dbReference>
<dbReference type="InterPro" id="IPR050150">
    <property type="entry name" value="IgV_Light_Chain"/>
</dbReference>
<protein>
    <recommendedName>
        <fullName evidence="3">Ig-like domain-containing protein</fullName>
    </recommendedName>
</protein>
<keyword evidence="2" id="KW-0732">Signal</keyword>